<dbReference type="Pfam" id="PF08740">
    <property type="entry name" value="BCS1_N"/>
    <property type="match status" value="1"/>
</dbReference>
<keyword evidence="3" id="KW-0812">Transmembrane</keyword>
<evidence type="ECO:0000256" key="1">
    <source>
        <dbReference type="ARBA" id="ARBA00004434"/>
    </source>
</evidence>
<dbReference type="GO" id="GO:0005524">
    <property type="term" value="F:ATP binding"/>
    <property type="evidence" value="ECO:0007669"/>
    <property type="project" value="UniProtKB-KW"/>
</dbReference>
<keyword evidence="8" id="KW-1133">Transmembrane helix</keyword>
<protein>
    <recommendedName>
        <fullName evidence="18">Mitochondrial chaperone BCS1</fullName>
    </recommendedName>
</protein>
<comment type="caution">
    <text evidence="16">The sequence shown here is derived from an EMBL/GenBank/DDBJ whole genome shotgun (WGS) entry which is preliminary data.</text>
</comment>
<dbReference type="OrthoDB" id="10251412at2759"/>
<keyword evidence="7 12" id="KW-0067">ATP-binding</keyword>
<keyword evidence="10" id="KW-0472">Membrane</keyword>
<comment type="catalytic activity">
    <reaction evidence="11">
        <text>ATP + H2O = ADP + phosphate + H(+)</text>
        <dbReference type="Rhea" id="RHEA:13065"/>
        <dbReference type="ChEBI" id="CHEBI:15377"/>
        <dbReference type="ChEBI" id="CHEBI:15378"/>
        <dbReference type="ChEBI" id="CHEBI:30616"/>
        <dbReference type="ChEBI" id="CHEBI:43474"/>
        <dbReference type="ChEBI" id="CHEBI:456216"/>
    </reaction>
    <physiologicalReaction direction="left-to-right" evidence="11">
        <dbReference type="Rhea" id="RHEA:13066"/>
    </physiologicalReaction>
</comment>
<dbReference type="EMBL" id="NAJO01000031">
    <property type="protein sequence ID" value="OQO01342.1"/>
    <property type="molecule type" value="Genomic_DNA"/>
</dbReference>
<name>A0A1V8SR36_9PEZI</name>
<dbReference type="InterPro" id="IPR050747">
    <property type="entry name" value="Mitochondrial_chaperone_BCS1"/>
</dbReference>
<dbReference type="Pfam" id="PF25426">
    <property type="entry name" value="AAA_lid_BCS1"/>
    <property type="match status" value="1"/>
</dbReference>
<dbReference type="Pfam" id="PF00004">
    <property type="entry name" value="AAA"/>
    <property type="match status" value="1"/>
</dbReference>
<feature type="compositionally biased region" description="Basic and acidic residues" evidence="13">
    <location>
        <begin position="540"/>
        <end position="556"/>
    </location>
</feature>
<sequence>MDDSSIDAATKALSGLKDSKDGKTDALLEMARAGKPGDSLIAQLSSNPFFTAGFGLAALGTAMRYGSQGLRKSTELIRRRLLVDLEVTKHDDSYEWVLSWMTTQFQKQMDPTLSRKDLGFVESVIRRVTPGLHHLQIATARSKTPGGSERTAFSLVPGHGRHFLRYKNAFIKVNRERIGKSFDANGRPFETVTLTTLYYHRQIFEDIFQEAHALANQHTEGKTIIYTSRNVQWDRSGQPKRRRPFDSVVLEEGVADRILSDVREFISAREWYLDRGIPYRRGYLLYGPPGTGKTSFVQALAGELDFNIAMLSLSQRGLTDDLLNQLLLTVPPRTIVLLEDADAAFSNRRQADETGYTGAAVTFSGLLNALDGVASAEERIIFMTTNHIDRLDDALIRPGRVDMTMHLGDATLWQMEKLWERFYGDVDAGGEGKKTFIKRAEEIGLVDQVSTAALQGLFLYNKGDPEGAIGMVDQLAVKSRGRTHEVGTKMSAPNAGRQSPDPENQTKAQQGSHAAPNDQGAGQEQTKDQLKNLESNPKGPLDDAAKAKTAKGEGNDSGKVGL</sequence>
<reference evidence="17" key="1">
    <citation type="submission" date="2017-03" db="EMBL/GenBank/DDBJ databases">
        <title>Genomes of endolithic fungi from Antarctica.</title>
        <authorList>
            <person name="Coleine C."/>
            <person name="Masonjones S."/>
            <person name="Stajich J.E."/>
        </authorList>
    </citation>
    <scope>NUCLEOTIDE SEQUENCE [LARGE SCALE GENOMIC DNA]</scope>
    <source>
        <strain evidence="17">CCFEE 5527</strain>
    </source>
</reference>
<dbReference type="FunFam" id="3.40.50.300:FF:000768">
    <property type="entry name" value="Probable mitochondrial chaperone bcs1"/>
    <property type="match status" value="1"/>
</dbReference>
<keyword evidence="5" id="KW-0999">Mitochondrion inner membrane</keyword>
<dbReference type="SMART" id="SM00382">
    <property type="entry name" value="AAA"/>
    <property type="match status" value="1"/>
</dbReference>
<evidence type="ECO:0000256" key="10">
    <source>
        <dbReference type="ARBA" id="ARBA00023136"/>
    </source>
</evidence>
<evidence type="ECO:0000256" key="8">
    <source>
        <dbReference type="ARBA" id="ARBA00022989"/>
    </source>
</evidence>
<evidence type="ECO:0000256" key="2">
    <source>
        <dbReference type="ARBA" id="ARBA00007448"/>
    </source>
</evidence>
<evidence type="ECO:0000256" key="5">
    <source>
        <dbReference type="ARBA" id="ARBA00022792"/>
    </source>
</evidence>
<dbReference type="InterPro" id="IPR057495">
    <property type="entry name" value="AAA_lid_BCS1"/>
</dbReference>
<dbReference type="InterPro" id="IPR027417">
    <property type="entry name" value="P-loop_NTPase"/>
</dbReference>
<dbReference type="STRING" id="1507870.A0A1V8SR36"/>
<dbReference type="InterPro" id="IPR003959">
    <property type="entry name" value="ATPase_AAA_core"/>
</dbReference>
<evidence type="ECO:0000256" key="11">
    <source>
        <dbReference type="ARBA" id="ARBA00048778"/>
    </source>
</evidence>
<dbReference type="InterPro" id="IPR003593">
    <property type="entry name" value="AAA+_ATPase"/>
</dbReference>
<evidence type="ECO:0000313" key="16">
    <source>
        <dbReference type="EMBL" id="OQO01342.1"/>
    </source>
</evidence>
<evidence type="ECO:0008006" key="18">
    <source>
        <dbReference type="Google" id="ProtNLM"/>
    </source>
</evidence>
<dbReference type="InterPro" id="IPR003960">
    <property type="entry name" value="ATPase_AAA_CS"/>
</dbReference>
<dbReference type="GO" id="GO:0016887">
    <property type="term" value="F:ATP hydrolysis activity"/>
    <property type="evidence" value="ECO:0007669"/>
    <property type="project" value="InterPro"/>
</dbReference>
<keyword evidence="9" id="KW-0496">Mitochondrion</keyword>
<gene>
    <name evidence="16" type="ORF">B0A48_12897</name>
</gene>
<comment type="subcellular location">
    <subcellularLocation>
        <location evidence="1">Mitochondrion inner membrane</location>
        <topology evidence="1">Single-pass membrane protein</topology>
    </subcellularLocation>
</comment>
<evidence type="ECO:0000256" key="13">
    <source>
        <dbReference type="SAM" id="MobiDB-lite"/>
    </source>
</evidence>
<dbReference type="SMART" id="SM01024">
    <property type="entry name" value="BCS1_N"/>
    <property type="match status" value="1"/>
</dbReference>
<dbReference type="CDD" id="cd19510">
    <property type="entry name" value="RecA-like_BCS1"/>
    <property type="match status" value="1"/>
</dbReference>
<evidence type="ECO:0000256" key="7">
    <source>
        <dbReference type="ARBA" id="ARBA00022840"/>
    </source>
</evidence>
<evidence type="ECO:0000259" key="15">
    <source>
        <dbReference type="SMART" id="SM01024"/>
    </source>
</evidence>
<organism evidence="16 17">
    <name type="scientific">Cryoendolithus antarcticus</name>
    <dbReference type="NCBI Taxonomy" id="1507870"/>
    <lineage>
        <taxon>Eukaryota</taxon>
        <taxon>Fungi</taxon>
        <taxon>Dikarya</taxon>
        <taxon>Ascomycota</taxon>
        <taxon>Pezizomycotina</taxon>
        <taxon>Dothideomycetes</taxon>
        <taxon>Dothideomycetidae</taxon>
        <taxon>Cladosporiales</taxon>
        <taxon>Cladosporiaceae</taxon>
        <taxon>Cryoendolithus</taxon>
    </lineage>
</organism>
<dbReference type="SUPFAM" id="SSF52540">
    <property type="entry name" value="P-loop containing nucleoside triphosphate hydrolases"/>
    <property type="match status" value="1"/>
</dbReference>
<dbReference type="GO" id="GO:0005743">
    <property type="term" value="C:mitochondrial inner membrane"/>
    <property type="evidence" value="ECO:0007669"/>
    <property type="project" value="UniProtKB-SubCell"/>
</dbReference>
<dbReference type="InterPro" id="IPR014851">
    <property type="entry name" value="BCS1_N"/>
</dbReference>
<dbReference type="GO" id="GO:0034551">
    <property type="term" value="P:mitochondrial respiratory chain complex III assembly"/>
    <property type="evidence" value="ECO:0007669"/>
    <property type="project" value="UniProtKB-ARBA"/>
</dbReference>
<evidence type="ECO:0000256" key="9">
    <source>
        <dbReference type="ARBA" id="ARBA00023128"/>
    </source>
</evidence>
<keyword evidence="6" id="KW-0378">Hydrolase</keyword>
<dbReference type="Proteomes" id="UP000192596">
    <property type="component" value="Unassembled WGS sequence"/>
</dbReference>
<dbReference type="InParanoid" id="A0A1V8SR36"/>
<dbReference type="FunCoup" id="A0A1V8SR36">
    <property type="interactions" value="2027"/>
</dbReference>
<proteinExistence type="inferred from homology"/>
<dbReference type="AlphaFoldDB" id="A0A1V8SR36"/>
<evidence type="ECO:0000259" key="14">
    <source>
        <dbReference type="SMART" id="SM00382"/>
    </source>
</evidence>
<dbReference type="PROSITE" id="PS00674">
    <property type="entry name" value="AAA"/>
    <property type="match status" value="1"/>
</dbReference>
<dbReference type="Gene3D" id="3.40.50.300">
    <property type="entry name" value="P-loop containing nucleotide triphosphate hydrolases"/>
    <property type="match status" value="1"/>
</dbReference>
<feature type="domain" description="AAA+ ATPase" evidence="14">
    <location>
        <begin position="279"/>
        <end position="411"/>
    </location>
</feature>
<keyword evidence="4 12" id="KW-0547">Nucleotide-binding</keyword>
<keyword evidence="17" id="KW-1185">Reference proteome</keyword>
<evidence type="ECO:0000256" key="12">
    <source>
        <dbReference type="RuleBase" id="RU003651"/>
    </source>
</evidence>
<comment type="similarity">
    <text evidence="2">Belongs to the AAA ATPase family. BCS1 subfamily.</text>
</comment>
<evidence type="ECO:0000256" key="3">
    <source>
        <dbReference type="ARBA" id="ARBA00022692"/>
    </source>
</evidence>
<accession>A0A1V8SR36</accession>
<dbReference type="PANTHER" id="PTHR23070">
    <property type="entry name" value="BCS1 AAA-TYPE ATPASE"/>
    <property type="match status" value="1"/>
</dbReference>
<evidence type="ECO:0000256" key="6">
    <source>
        <dbReference type="ARBA" id="ARBA00022801"/>
    </source>
</evidence>
<evidence type="ECO:0000313" key="17">
    <source>
        <dbReference type="Proteomes" id="UP000192596"/>
    </source>
</evidence>
<feature type="compositionally biased region" description="Polar residues" evidence="13">
    <location>
        <begin position="501"/>
        <end position="512"/>
    </location>
</feature>
<feature type="region of interest" description="Disordered" evidence="13">
    <location>
        <begin position="480"/>
        <end position="562"/>
    </location>
</feature>
<evidence type="ECO:0000256" key="4">
    <source>
        <dbReference type="ARBA" id="ARBA00022741"/>
    </source>
</evidence>
<feature type="domain" description="BCS1 N-terminal" evidence="15">
    <location>
        <begin position="54"/>
        <end position="248"/>
    </location>
</feature>